<dbReference type="Proteomes" id="UP000620550">
    <property type="component" value="Unassembled WGS sequence"/>
</dbReference>
<dbReference type="InterPro" id="IPR050583">
    <property type="entry name" value="Mycobacterial_A85_antigen"/>
</dbReference>
<protein>
    <recommendedName>
        <fullName evidence="3">Enterochelin esterase</fullName>
    </recommendedName>
</protein>
<keyword evidence="2" id="KW-1185">Reference proteome</keyword>
<dbReference type="EMBL" id="BNAF01000006">
    <property type="protein sequence ID" value="GHE35297.1"/>
    <property type="molecule type" value="Genomic_DNA"/>
</dbReference>
<comment type="caution">
    <text evidence="1">The sequence shown here is derived from an EMBL/GenBank/DDBJ whole genome shotgun (WGS) entry which is preliminary data.</text>
</comment>
<dbReference type="Pfam" id="PF00756">
    <property type="entry name" value="Esterase"/>
    <property type="match status" value="1"/>
</dbReference>
<dbReference type="SUPFAM" id="SSF53474">
    <property type="entry name" value="alpha/beta-Hydrolases"/>
    <property type="match status" value="1"/>
</dbReference>
<sequence>MKAQHTAPVGFDLIKEGASYGVVDSVAYFSKTVGTQRKAMVYLPPKYSDKKKYPVLYLLHGIGGDEKEWLNHGAPHIILGNLYADRKIEEMIVVFPNGRAMLDDRATGNIMAPEKVEAFATFEKDLLQDLIPFIEAHYPVKSDREHRAIFGLSMGGGQALNFGLGNLDYFAWVGGFSSAPNTRVPEQLMPRPQEAKQKLKLLWISCGDQDRLIGNSRRTHEYLIEHAIPHVFYIEPGGHDFNVWKNDLYMVSQLLFKEVDYNRLKDISPINYSMD</sequence>
<dbReference type="InterPro" id="IPR000801">
    <property type="entry name" value="Esterase-like"/>
</dbReference>
<dbReference type="PANTHER" id="PTHR48098">
    <property type="entry name" value="ENTEROCHELIN ESTERASE-RELATED"/>
    <property type="match status" value="1"/>
</dbReference>
<reference evidence="2" key="1">
    <citation type="journal article" date="2019" name="Int. J. Syst. Evol. Microbiol.">
        <title>The Global Catalogue of Microorganisms (GCM) 10K type strain sequencing project: providing services to taxonomists for standard genome sequencing and annotation.</title>
        <authorList>
            <consortium name="The Broad Institute Genomics Platform"/>
            <consortium name="The Broad Institute Genome Sequencing Center for Infectious Disease"/>
            <person name="Wu L."/>
            <person name="Ma J."/>
        </authorList>
    </citation>
    <scope>NUCLEOTIDE SEQUENCE [LARGE SCALE GENOMIC DNA]</scope>
    <source>
        <strain evidence="2">CGMCC 1.12966</strain>
    </source>
</reference>
<accession>A0ABQ3HZD7</accession>
<proteinExistence type="predicted"/>
<evidence type="ECO:0000313" key="1">
    <source>
        <dbReference type="EMBL" id="GHE35297.1"/>
    </source>
</evidence>
<dbReference type="InterPro" id="IPR029058">
    <property type="entry name" value="AB_hydrolase_fold"/>
</dbReference>
<organism evidence="1 2">
    <name type="scientific">Sphingobacterium griseoflavum</name>
    <dbReference type="NCBI Taxonomy" id="1474952"/>
    <lineage>
        <taxon>Bacteria</taxon>
        <taxon>Pseudomonadati</taxon>
        <taxon>Bacteroidota</taxon>
        <taxon>Sphingobacteriia</taxon>
        <taxon>Sphingobacteriales</taxon>
        <taxon>Sphingobacteriaceae</taxon>
        <taxon>Sphingobacterium</taxon>
    </lineage>
</organism>
<dbReference type="RefSeq" id="WP_229826482.1">
    <property type="nucleotide sequence ID" value="NZ_BNAF01000006.1"/>
</dbReference>
<dbReference type="PANTHER" id="PTHR48098:SF1">
    <property type="entry name" value="DIACYLGLYCEROL ACYLTRANSFERASE_MYCOLYLTRANSFERASE AG85A"/>
    <property type="match status" value="1"/>
</dbReference>
<name>A0ABQ3HZD7_9SPHI</name>
<gene>
    <name evidence="1" type="ORF">GCM10017764_18200</name>
</gene>
<dbReference type="Gene3D" id="3.40.50.1820">
    <property type="entry name" value="alpha/beta hydrolase"/>
    <property type="match status" value="1"/>
</dbReference>
<evidence type="ECO:0000313" key="2">
    <source>
        <dbReference type="Proteomes" id="UP000620550"/>
    </source>
</evidence>
<evidence type="ECO:0008006" key="3">
    <source>
        <dbReference type="Google" id="ProtNLM"/>
    </source>
</evidence>